<name>A0A8J9VS69_9NEOP</name>
<feature type="signal peptide" evidence="1">
    <location>
        <begin position="1"/>
        <end position="19"/>
    </location>
</feature>
<dbReference type="EMBL" id="OV170228">
    <property type="protein sequence ID" value="CAH0729313.1"/>
    <property type="molecule type" value="Genomic_DNA"/>
</dbReference>
<evidence type="ECO:0000313" key="3">
    <source>
        <dbReference type="Proteomes" id="UP000838878"/>
    </source>
</evidence>
<keyword evidence="3" id="KW-1185">Reference proteome</keyword>
<feature type="chain" id="PRO_5035422622" evidence="1">
    <location>
        <begin position="20"/>
        <end position="98"/>
    </location>
</feature>
<sequence>MLVLLYLSFFTFYCGIVQAAELHSTKEVASNSTQSDSPDLKNGEPLNIGFIANLTQVLTNSNLLNQLLASLQPALVNVEIKLIEVEGNNVTTLGRSIN</sequence>
<protein>
    <submittedName>
        <fullName evidence="2">Uncharacterized protein</fullName>
    </submittedName>
</protein>
<feature type="non-terminal residue" evidence="2">
    <location>
        <position position="98"/>
    </location>
</feature>
<dbReference type="Proteomes" id="UP000838878">
    <property type="component" value="Chromosome 8"/>
</dbReference>
<reference evidence="2" key="1">
    <citation type="submission" date="2021-12" db="EMBL/GenBank/DDBJ databases">
        <authorList>
            <person name="Martin H S."/>
        </authorList>
    </citation>
    <scope>NUCLEOTIDE SEQUENCE</scope>
</reference>
<organism evidence="2 3">
    <name type="scientific">Brenthis ino</name>
    <name type="common">lesser marbled fritillary</name>
    <dbReference type="NCBI Taxonomy" id="405034"/>
    <lineage>
        <taxon>Eukaryota</taxon>
        <taxon>Metazoa</taxon>
        <taxon>Ecdysozoa</taxon>
        <taxon>Arthropoda</taxon>
        <taxon>Hexapoda</taxon>
        <taxon>Insecta</taxon>
        <taxon>Pterygota</taxon>
        <taxon>Neoptera</taxon>
        <taxon>Endopterygota</taxon>
        <taxon>Lepidoptera</taxon>
        <taxon>Glossata</taxon>
        <taxon>Ditrysia</taxon>
        <taxon>Papilionoidea</taxon>
        <taxon>Nymphalidae</taxon>
        <taxon>Heliconiinae</taxon>
        <taxon>Argynnini</taxon>
        <taxon>Brenthis</taxon>
    </lineage>
</organism>
<dbReference type="AlphaFoldDB" id="A0A8J9VS69"/>
<gene>
    <name evidence="2" type="ORF">BINO364_LOCUS14426</name>
</gene>
<evidence type="ECO:0000313" key="2">
    <source>
        <dbReference type="EMBL" id="CAH0729313.1"/>
    </source>
</evidence>
<accession>A0A8J9VS69</accession>
<keyword evidence="1" id="KW-0732">Signal</keyword>
<proteinExistence type="predicted"/>
<evidence type="ECO:0000256" key="1">
    <source>
        <dbReference type="SAM" id="SignalP"/>
    </source>
</evidence>